<name>A9ENX7_SORC5</name>
<dbReference type="HOGENOM" id="CLU_747686_0_0_7"/>
<dbReference type="AlphaFoldDB" id="A9ENX7"/>
<accession>A9ENX7</accession>
<evidence type="ECO:0000256" key="1">
    <source>
        <dbReference type="SAM" id="MobiDB-lite"/>
    </source>
</evidence>
<proteinExistence type="predicted"/>
<dbReference type="Proteomes" id="UP000002139">
    <property type="component" value="Chromosome"/>
</dbReference>
<protein>
    <submittedName>
        <fullName evidence="2">Uncharacterized protein</fullName>
    </submittedName>
</protein>
<dbReference type="STRING" id="448385.sce0756"/>
<reference evidence="2 3" key="1">
    <citation type="journal article" date="2007" name="Nat. Biotechnol.">
        <title>Complete genome sequence of the myxobacterium Sorangium cellulosum.</title>
        <authorList>
            <person name="Schneiker S."/>
            <person name="Perlova O."/>
            <person name="Kaiser O."/>
            <person name="Gerth K."/>
            <person name="Alici A."/>
            <person name="Altmeyer M.O."/>
            <person name="Bartels D."/>
            <person name="Bekel T."/>
            <person name="Beyer S."/>
            <person name="Bode E."/>
            <person name="Bode H.B."/>
            <person name="Bolten C.J."/>
            <person name="Choudhuri J.V."/>
            <person name="Doss S."/>
            <person name="Elnakady Y.A."/>
            <person name="Frank B."/>
            <person name="Gaigalat L."/>
            <person name="Goesmann A."/>
            <person name="Groeger C."/>
            <person name="Gross F."/>
            <person name="Jelsbak L."/>
            <person name="Jelsbak L."/>
            <person name="Kalinowski J."/>
            <person name="Kegler C."/>
            <person name="Knauber T."/>
            <person name="Konietzny S."/>
            <person name="Kopp M."/>
            <person name="Krause L."/>
            <person name="Krug D."/>
            <person name="Linke B."/>
            <person name="Mahmud T."/>
            <person name="Martinez-Arias R."/>
            <person name="McHardy A.C."/>
            <person name="Merai M."/>
            <person name="Meyer F."/>
            <person name="Mormann S."/>
            <person name="Munoz-Dorado J."/>
            <person name="Perez J."/>
            <person name="Pradella S."/>
            <person name="Rachid S."/>
            <person name="Raddatz G."/>
            <person name="Rosenau F."/>
            <person name="Rueckert C."/>
            <person name="Sasse F."/>
            <person name="Scharfe M."/>
            <person name="Schuster S.C."/>
            <person name="Suen G."/>
            <person name="Treuner-Lange A."/>
            <person name="Velicer G.J."/>
            <person name="Vorholter F.-J."/>
            <person name="Weissman K.J."/>
            <person name="Welch R.D."/>
            <person name="Wenzel S.C."/>
            <person name="Whitworth D.E."/>
            <person name="Wilhelm S."/>
            <person name="Wittmann C."/>
            <person name="Bloecker H."/>
            <person name="Puehler A."/>
            <person name="Mueller R."/>
        </authorList>
    </citation>
    <scope>NUCLEOTIDE SEQUENCE [LARGE SCALE GENOMIC DNA]</scope>
    <source>
        <strain evidence="3">So ce56</strain>
    </source>
</reference>
<organism evidence="2 3">
    <name type="scientific">Sorangium cellulosum (strain So ce56)</name>
    <name type="common">Polyangium cellulosum (strain So ce56)</name>
    <dbReference type="NCBI Taxonomy" id="448385"/>
    <lineage>
        <taxon>Bacteria</taxon>
        <taxon>Pseudomonadati</taxon>
        <taxon>Myxococcota</taxon>
        <taxon>Polyangia</taxon>
        <taxon>Polyangiales</taxon>
        <taxon>Polyangiaceae</taxon>
        <taxon>Sorangium</taxon>
    </lineage>
</organism>
<gene>
    <name evidence="2" type="ordered locus">sce0756</name>
</gene>
<dbReference type="KEGG" id="scl:sce0756"/>
<feature type="region of interest" description="Disordered" evidence="1">
    <location>
        <begin position="46"/>
        <end position="75"/>
    </location>
</feature>
<keyword evidence="3" id="KW-1185">Reference proteome</keyword>
<dbReference type="RefSeq" id="WP_012233391.1">
    <property type="nucleotide sequence ID" value="NC_010162.1"/>
</dbReference>
<feature type="region of interest" description="Disordered" evidence="1">
    <location>
        <begin position="353"/>
        <end position="380"/>
    </location>
</feature>
<feature type="compositionally biased region" description="Basic and acidic residues" evidence="1">
    <location>
        <begin position="357"/>
        <end position="372"/>
    </location>
</feature>
<evidence type="ECO:0000313" key="3">
    <source>
        <dbReference type="Proteomes" id="UP000002139"/>
    </source>
</evidence>
<dbReference type="eggNOG" id="ENOG5032E77">
    <property type="taxonomic scope" value="Bacteria"/>
</dbReference>
<sequence>MRPMKKRGVWLAAAMVLLALAAWLMSRGDKEKPTVRPRKIEFPRYPKPAEVERASRRRTLPPLSAPPPGVETPQWKRDPVLAALPADPKRSAMVFEIEALKESPIMQIWLDCMLSRGDERAGFARLKDRYGIDVLEDVERIAASSTGLIVLQGSFEGARFERERWSTRTYGERGVLYEEKDTGRGVATWGPDVLILNPRAEPDLVEDAIDRLESTDPAQGSILQEYQAYSDVYGVLSPDDLSKMLPSEQDQLAERIRETVQRVEIHVDASEDVAVVAEVAGPAGQEMEDLSKLFGAALSMGRLNAKREDNDELAELLDHAKVETQTRRPPWASKPEEQRFSVDVALPVELLKNLGPCRRDRPEPERDIKVEPEPEPAPPR</sequence>
<evidence type="ECO:0000313" key="2">
    <source>
        <dbReference type="EMBL" id="CAN90913.1"/>
    </source>
</evidence>
<dbReference type="EMBL" id="AM746676">
    <property type="protein sequence ID" value="CAN90913.1"/>
    <property type="molecule type" value="Genomic_DNA"/>
</dbReference>